<dbReference type="Proteomes" id="UP000596660">
    <property type="component" value="Unplaced"/>
</dbReference>
<dbReference type="PANTHER" id="PTHR13935">
    <property type="entry name" value="ACHAETE-SCUTE TRANSCRIPTION FACTOR-RELATED"/>
    <property type="match status" value="1"/>
</dbReference>
<feature type="compositionally biased region" description="Basic residues" evidence="6">
    <location>
        <begin position="31"/>
        <end position="40"/>
    </location>
</feature>
<reference evidence="8" key="1">
    <citation type="journal article" date="2017" name="Nature">
        <title>The genome of Chenopodium quinoa.</title>
        <authorList>
            <person name="Jarvis D.E."/>
            <person name="Ho Y.S."/>
            <person name="Lightfoot D.J."/>
            <person name="Schmoeckel S.M."/>
            <person name="Li B."/>
            <person name="Borm T.J.A."/>
            <person name="Ohyanagi H."/>
            <person name="Mineta K."/>
            <person name="Michell C.T."/>
            <person name="Saber N."/>
            <person name="Kharbatia N.M."/>
            <person name="Rupper R.R."/>
            <person name="Sharp A.R."/>
            <person name="Dally N."/>
            <person name="Boughton B.A."/>
            <person name="Woo Y.H."/>
            <person name="Gao G."/>
            <person name="Schijlen E.G.W.M."/>
            <person name="Guo X."/>
            <person name="Momin A.A."/>
            <person name="Negrao S."/>
            <person name="Al-Babili S."/>
            <person name="Gehring C."/>
            <person name="Roessner U."/>
            <person name="Jung C."/>
            <person name="Murphy K."/>
            <person name="Arold S.T."/>
            <person name="Gojobori T."/>
            <person name="van der Linden C.G."/>
            <person name="van Loo E.N."/>
            <person name="Jellen E.N."/>
            <person name="Maughan P.J."/>
            <person name="Tester M."/>
        </authorList>
    </citation>
    <scope>NUCLEOTIDE SEQUENCE [LARGE SCALE GENOMIC DNA]</scope>
    <source>
        <strain evidence="8">cv. PI 614886</strain>
    </source>
</reference>
<dbReference type="InterPro" id="IPR011598">
    <property type="entry name" value="bHLH_dom"/>
</dbReference>
<evidence type="ECO:0000256" key="5">
    <source>
        <dbReference type="ARBA" id="ARBA00023242"/>
    </source>
</evidence>
<dbReference type="AlphaFoldDB" id="A0A803M0N1"/>
<organism evidence="8 9">
    <name type="scientific">Chenopodium quinoa</name>
    <name type="common">Quinoa</name>
    <dbReference type="NCBI Taxonomy" id="63459"/>
    <lineage>
        <taxon>Eukaryota</taxon>
        <taxon>Viridiplantae</taxon>
        <taxon>Streptophyta</taxon>
        <taxon>Embryophyta</taxon>
        <taxon>Tracheophyta</taxon>
        <taxon>Spermatophyta</taxon>
        <taxon>Magnoliopsida</taxon>
        <taxon>eudicotyledons</taxon>
        <taxon>Gunneridae</taxon>
        <taxon>Pentapetalae</taxon>
        <taxon>Caryophyllales</taxon>
        <taxon>Chenopodiaceae</taxon>
        <taxon>Chenopodioideae</taxon>
        <taxon>Atripliceae</taxon>
        <taxon>Chenopodium</taxon>
    </lineage>
</organism>
<dbReference type="GO" id="GO:0000977">
    <property type="term" value="F:RNA polymerase II transcription regulatory region sequence-specific DNA binding"/>
    <property type="evidence" value="ECO:0007669"/>
    <property type="project" value="TreeGrafter"/>
</dbReference>
<dbReference type="GO" id="GO:0090575">
    <property type="term" value="C:RNA polymerase II transcription regulator complex"/>
    <property type="evidence" value="ECO:0007669"/>
    <property type="project" value="TreeGrafter"/>
</dbReference>
<evidence type="ECO:0000256" key="4">
    <source>
        <dbReference type="ARBA" id="ARBA00023163"/>
    </source>
</evidence>
<dbReference type="Pfam" id="PF00010">
    <property type="entry name" value="HLH"/>
    <property type="match status" value="1"/>
</dbReference>
<keyword evidence="3" id="KW-0238">DNA-binding</keyword>
<evidence type="ECO:0000259" key="7">
    <source>
        <dbReference type="PROSITE" id="PS50888"/>
    </source>
</evidence>
<dbReference type="GO" id="GO:0046983">
    <property type="term" value="F:protein dimerization activity"/>
    <property type="evidence" value="ECO:0007669"/>
    <property type="project" value="InterPro"/>
</dbReference>
<keyword evidence="4" id="KW-0804">Transcription</keyword>
<dbReference type="InterPro" id="IPR036638">
    <property type="entry name" value="HLH_DNA-bd_sf"/>
</dbReference>
<evidence type="ECO:0000256" key="3">
    <source>
        <dbReference type="ARBA" id="ARBA00023125"/>
    </source>
</evidence>
<comment type="subcellular location">
    <subcellularLocation>
        <location evidence="1">Nucleus</location>
    </subcellularLocation>
</comment>
<evidence type="ECO:0000256" key="2">
    <source>
        <dbReference type="ARBA" id="ARBA00023015"/>
    </source>
</evidence>
<keyword evidence="9" id="KW-1185">Reference proteome</keyword>
<dbReference type="PROSITE" id="PS50888">
    <property type="entry name" value="BHLH"/>
    <property type="match status" value="1"/>
</dbReference>
<dbReference type="EnsemblPlants" id="AUR62021282-RA">
    <property type="protein sequence ID" value="AUR62021282-RA:cds"/>
    <property type="gene ID" value="AUR62021282"/>
</dbReference>
<proteinExistence type="predicted"/>
<dbReference type="SMART" id="SM00353">
    <property type="entry name" value="HLH"/>
    <property type="match status" value="1"/>
</dbReference>
<dbReference type="GO" id="GO:0000981">
    <property type="term" value="F:DNA-binding transcription factor activity, RNA polymerase II-specific"/>
    <property type="evidence" value="ECO:0007669"/>
    <property type="project" value="TreeGrafter"/>
</dbReference>
<evidence type="ECO:0000313" key="8">
    <source>
        <dbReference type="EnsemblPlants" id="AUR62021282-RA:cds"/>
    </source>
</evidence>
<dbReference type="InterPro" id="IPR015660">
    <property type="entry name" value="MASH1/Ascl1a-like"/>
</dbReference>
<name>A0A803M0N1_CHEQI</name>
<dbReference type="Gene3D" id="4.10.280.10">
    <property type="entry name" value="Helix-loop-helix DNA-binding domain"/>
    <property type="match status" value="1"/>
</dbReference>
<dbReference type="CDD" id="cd18914">
    <property type="entry name" value="bHLH_AtORG2_like"/>
    <property type="match status" value="1"/>
</dbReference>
<accession>A0A803M0N1</accession>
<evidence type="ECO:0000313" key="9">
    <source>
        <dbReference type="Proteomes" id="UP000596660"/>
    </source>
</evidence>
<feature type="domain" description="BHLH" evidence="7">
    <location>
        <begin position="62"/>
        <end position="114"/>
    </location>
</feature>
<evidence type="ECO:0000256" key="1">
    <source>
        <dbReference type="ARBA" id="ARBA00004123"/>
    </source>
</evidence>
<sequence length="198" mass="22596">MFPFQSVAAGTTTTNIDPVHQPHYGVDSKLKSPKTRKLRSGKSVQDNKINNEDEIKGNDITNKKVIHREVERQRRQEMSNLYSSLRSLLPVEYVKGKRSVSEHITEATRYIKDLEKNIEITAGVEEDDPCPISKTLKVLAQEGLDVVSCVSNKVNQRWIYVIYCEHAYSTVYLRATEEGWSGIEPKPLERLKVLLVPK</sequence>
<evidence type="ECO:0000256" key="6">
    <source>
        <dbReference type="SAM" id="MobiDB-lite"/>
    </source>
</evidence>
<feature type="region of interest" description="Disordered" evidence="6">
    <location>
        <begin position="1"/>
        <end position="55"/>
    </location>
</feature>
<dbReference type="PANTHER" id="PTHR13935:SF106">
    <property type="entry name" value="ACHAETE-SCUTE COMPLEX PROTEIN T5-RELATED"/>
    <property type="match status" value="1"/>
</dbReference>
<dbReference type="SUPFAM" id="SSF47459">
    <property type="entry name" value="HLH, helix-loop-helix DNA-binding domain"/>
    <property type="match status" value="1"/>
</dbReference>
<keyword evidence="5" id="KW-0539">Nucleus</keyword>
<reference evidence="8" key="2">
    <citation type="submission" date="2021-03" db="UniProtKB">
        <authorList>
            <consortium name="EnsemblPlants"/>
        </authorList>
    </citation>
    <scope>IDENTIFICATION</scope>
</reference>
<keyword evidence="2" id="KW-0805">Transcription regulation</keyword>
<protein>
    <recommendedName>
        <fullName evidence="7">BHLH domain-containing protein</fullName>
    </recommendedName>
</protein>
<dbReference type="Gramene" id="AUR62021282-RA">
    <property type="protein sequence ID" value="AUR62021282-RA:cds"/>
    <property type="gene ID" value="AUR62021282"/>
</dbReference>